<evidence type="ECO:0008006" key="11">
    <source>
        <dbReference type="Google" id="ProtNLM"/>
    </source>
</evidence>
<evidence type="ECO:0000313" key="9">
    <source>
        <dbReference type="EMBL" id="BBF69032.1"/>
    </source>
</evidence>
<reference evidence="9" key="1">
    <citation type="submission" date="2018-07" db="EMBL/GenBank/DDBJ databases">
        <title>Complete genome sequence of Sphingomonas bisphenolicum strain AO1, a bisphenol A degradative bacterium isolated from Japanese farm field.</title>
        <authorList>
            <person name="Murakami M."/>
            <person name="Koh M."/>
            <person name="Koba S."/>
            <person name="Matsumura Y."/>
        </authorList>
    </citation>
    <scope>NUCLEOTIDE SEQUENCE</scope>
    <source>
        <strain evidence="9">AO1</strain>
    </source>
</reference>
<evidence type="ECO:0000256" key="5">
    <source>
        <dbReference type="ARBA" id="ARBA00022989"/>
    </source>
</evidence>
<keyword evidence="6 8" id="KW-0472">Membrane</keyword>
<evidence type="ECO:0000256" key="6">
    <source>
        <dbReference type="ARBA" id="ARBA00023136"/>
    </source>
</evidence>
<keyword evidence="5 8" id="KW-1133">Transmembrane helix</keyword>
<keyword evidence="2" id="KW-1003">Cell membrane</keyword>
<feature type="transmembrane region" description="Helical" evidence="8">
    <location>
        <begin position="298"/>
        <end position="316"/>
    </location>
</feature>
<comment type="subcellular location">
    <subcellularLocation>
        <location evidence="1">Cell membrane</location>
        <topology evidence="1">Multi-pass membrane protein</topology>
    </subcellularLocation>
</comment>
<comment type="similarity">
    <text evidence="7">Belongs to the glycosyltransferase 87 family.</text>
</comment>
<evidence type="ECO:0000256" key="3">
    <source>
        <dbReference type="ARBA" id="ARBA00022679"/>
    </source>
</evidence>
<feature type="transmembrane region" description="Helical" evidence="8">
    <location>
        <begin position="105"/>
        <end position="127"/>
    </location>
</feature>
<organism evidence="9 10">
    <name type="scientific">Sphingomonas bisphenolicum</name>
    <dbReference type="NCBI Taxonomy" id="296544"/>
    <lineage>
        <taxon>Bacteria</taxon>
        <taxon>Pseudomonadati</taxon>
        <taxon>Pseudomonadota</taxon>
        <taxon>Alphaproteobacteria</taxon>
        <taxon>Sphingomonadales</taxon>
        <taxon>Sphingomonadaceae</taxon>
        <taxon>Sphingomonas</taxon>
    </lineage>
</organism>
<feature type="transmembrane region" description="Helical" evidence="8">
    <location>
        <begin position="172"/>
        <end position="196"/>
    </location>
</feature>
<evidence type="ECO:0000256" key="4">
    <source>
        <dbReference type="ARBA" id="ARBA00022692"/>
    </source>
</evidence>
<feature type="transmembrane region" description="Helical" evidence="8">
    <location>
        <begin position="139"/>
        <end position="166"/>
    </location>
</feature>
<feature type="transmembrane region" description="Helical" evidence="8">
    <location>
        <begin position="203"/>
        <end position="224"/>
    </location>
</feature>
<evidence type="ECO:0000256" key="7">
    <source>
        <dbReference type="ARBA" id="ARBA00024033"/>
    </source>
</evidence>
<evidence type="ECO:0000256" key="2">
    <source>
        <dbReference type="ARBA" id="ARBA00022475"/>
    </source>
</evidence>
<feature type="transmembrane region" description="Helical" evidence="8">
    <location>
        <begin position="263"/>
        <end position="286"/>
    </location>
</feature>
<protein>
    <recommendedName>
        <fullName evidence="11">DUF2029 domain-containing protein</fullName>
    </recommendedName>
</protein>
<accession>A0ABM7G210</accession>
<gene>
    <name evidence="9" type="ORF">SBA_ch1_12320</name>
</gene>
<sequence>MANRLHLLWVGAALLLLVFVPAYISTLTPGHGIPRDGTSLVVGRDFLNIWMYGRAAWEANPQRYYDMDAYLAALGPIVGGGYPGQLWSYPPVAMLVAAPFGLLPYLPALALWTLCGTVAFLVALRLWTRAWRVVALPLAAPAALLGVMSGQFALFAAAILLTVLRWRDSRPWLAGALVGLLLVKPQLALLVPILFLATRNWRAFAAAALSSLVLAAIVALLWGVDIWRIYVATGIANQSLVLSDPDHLAGPFMPTLFMNLRVVGVPVSLASGLQMALSLLAATLVWLRFRHRPAATDLSANLLFLACAVSATPYMLSYDTLSFAAMAVLALAVGQGGRIVPNLAFFLPLLQLAAGMAGLPGPGLIPIAVALYLMREKNMHDALKFNRARP</sequence>
<evidence type="ECO:0000256" key="8">
    <source>
        <dbReference type="SAM" id="Phobius"/>
    </source>
</evidence>
<keyword evidence="4 8" id="KW-0812">Transmembrane</keyword>
<evidence type="ECO:0000313" key="10">
    <source>
        <dbReference type="Proteomes" id="UP001059971"/>
    </source>
</evidence>
<dbReference type="RefSeq" id="WP_261936253.1">
    <property type="nucleotide sequence ID" value="NZ_AP018817.1"/>
</dbReference>
<feature type="transmembrane region" description="Helical" evidence="8">
    <location>
        <begin position="352"/>
        <end position="374"/>
    </location>
</feature>
<dbReference type="Pfam" id="PF09594">
    <property type="entry name" value="GT87"/>
    <property type="match status" value="1"/>
</dbReference>
<dbReference type="InterPro" id="IPR018584">
    <property type="entry name" value="GT87"/>
</dbReference>
<evidence type="ECO:0000256" key="1">
    <source>
        <dbReference type="ARBA" id="ARBA00004651"/>
    </source>
</evidence>
<proteinExistence type="inferred from homology"/>
<keyword evidence="10" id="KW-1185">Reference proteome</keyword>
<name>A0ABM7G210_9SPHN</name>
<dbReference type="Proteomes" id="UP001059971">
    <property type="component" value="Chromosome 1"/>
</dbReference>
<dbReference type="EMBL" id="AP018817">
    <property type="protein sequence ID" value="BBF69032.1"/>
    <property type="molecule type" value="Genomic_DNA"/>
</dbReference>
<keyword evidence="3" id="KW-0808">Transferase</keyword>